<gene>
    <name evidence="1" type="ORF">FRY97_13070</name>
</gene>
<dbReference type="CDD" id="cd00586">
    <property type="entry name" value="4HBT"/>
    <property type="match status" value="1"/>
</dbReference>
<dbReference type="InterPro" id="IPR029069">
    <property type="entry name" value="HotDog_dom_sf"/>
</dbReference>
<dbReference type="Pfam" id="PF13279">
    <property type="entry name" value="4HBT_2"/>
    <property type="match status" value="1"/>
</dbReference>
<dbReference type="AlphaFoldDB" id="A0A5C6RJS2"/>
<comment type="caution">
    <text evidence="1">The sequence shown here is derived from an EMBL/GenBank/DDBJ whole genome shotgun (WGS) entry which is preliminary data.</text>
</comment>
<dbReference type="SUPFAM" id="SSF54637">
    <property type="entry name" value="Thioesterase/thiol ester dehydrase-isomerase"/>
    <property type="match status" value="1"/>
</dbReference>
<accession>A0A5C6RJS2</accession>
<reference evidence="1 2" key="1">
    <citation type="submission" date="2019-08" db="EMBL/GenBank/DDBJ databases">
        <title>Genome of Phaeodactylibacter luteus.</title>
        <authorList>
            <person name="Bowman J.P."/>
        </authorList>
    </citation>
    <scope>NUCLEOTIDE SEQUENCE [LARGE SCALE GENOMIC DNA]</scope>
    <source>
        <strain evidence="1 2">KCTC 42180</strain>
    </source>
</reference>
<dbReference type="PANTHER" id="PTHR31793">
    <property type="entry name" value="4-HYDROXYBENZOYL-COA THIOESTERASE FAMILY MEMBER"/>
    <property type="match status" value="1"/>
</dbReference>
<organism evidence="1 2">
    <name type="scientific">Phaeodactylibacter luteus</name>
    <dbReference type="NCBI Taxonomy" id="1564516"/>
    <lineage>
        <taxon>Bacteria</taxon>
        <taxon>Pseudomonadati</taxon>
        <taxon>Bacteroidota</taxon>
        <taxon>Saprospiria</taxon>
        <taxon>Saprospirales</taxon>
        <taxon>Haliscomenobacteraceae</taxon>
        <taxon>Phaeodactylibacter</taxon>
    </lineage>
</organism>
<evidence type="ECO:0000313" key="1">
    <source>
        <dbReference type="EMBL" id="TXB62666.1"/>
    </source>
</evidence>
<dbReference type="GO" id="GO:0047617">
    <property type="term" value="F:fatty acyl-CoA hydrolase activity"/>
    <property type="evidence" value="ECO:0007669"/>
    <property type="project" value="TreeGrafter"/>
</dbReference>
<dbReference type="RefSeq" id="WP_147167991.1">
    <property type="nucleotide sequence ID" value="NZ_VOOR01000026.1"/>
</dbReference>
<keyword evidence="2" id="KW-1185">Reference proteome</keyword>
<dbReference type="OrthoDB" id="9799036at2"/>
<protein>
    <submittedName>
        <fullName evidence="1">Acyl-CoA thioesterase</fullName>
    </submittedName>
</protein>
<dbReference type="EMBL" id="VOOR01000026">
    <property type="protein sequence ID" value="TXB62666.1"/>
    <property type="molecule type" value="Genomic_DNA"/>
</dbReference>
<name>A0A5C6RJS2_9BACT</name>
<dbReference type="InterPro" id="IPR050563">
    <property type="entry name" value="4-hydroxybenzoyl-CoA_TE"/>
</dbReference>
<evidence type="ECO:0000313" key="2">
    <source>
        <dbReference type="Proteomes" id="UP000321580"/>
    </source>
</evidence>
<dbReference type="PANTHER" id="PTHR31793:SF39">
    <property type="entry name" value="THIOESTERASE_THIOL ESTER DEHYDRASE-ISOMERASE"/>
    <property type="match status" value="1"/>
</dbReference>
<proteinExistence type="predicted"/>
<dbReference type="Proteomes" id="UP000321580">
    <property type="component" value="Unassembled WGS sequence"/>
</dbReference>
<sequence>MEHPLSSAGAFPVQAQIEVQWGEMDAAGHVNNVVYLKWFEHARVAYLSHLSYPIVLEGTGLPGVILAKQDCKYLFPVIYPDTIDLGIQVTELSEDRFAMHCRMFSQRHQRLVAIANAVMVTYDYRQGSKAPVPGLLREGIQRLEGWAKR</sequence>
<dbReference type="Gene3D" id="3.10.129.10">
    <property type="entry name" value="Hotdog Thioesterase"/>
    <property type="match status" value="1"/>
</dbReference>